<keyword evidence="3" id="KW-1185">Reference proteome</keyword>
<evidence type="ECO:0000313" key="2">
    <source>
        <dbReference type="EMBL" id="TGO23066.1"/>
    </source>
</evidence>
<protein>
    <submittedName>
        <fullName evidence="2">Uncharacterized protein</fullName>
    </submittedName>
</protein>
<feature type="transmembrane region" description="Helical" evidence="1">
    <location>
        <begin position="33"/>
        <end position="52"/>
    </location>
</feature>
<dbReference type="Proteomes" id="UP000297910">
    <property type="component" value="Unassembled WGS sequence"/>
</dbReference>
<keyword evidence="1" id="KW-1133">Transmembrane helix</keyword>
<evidence type="ECO:0000256" key="1">
    <source>
        <dbReference type="SAM" id="Phobius"/>
    </source>
</evidence>
<accession>A0A4Z1FEM9</accession>
<dbReference type="EMBL" id="PQXI01000145">
    <property type="protein sequence ID" value="TGO23066.1"/>
    <property type="molecule type" value="Genomic_DNA"/>
</dbReference>
<gene>
    <name evidence="2" type="ORF">BPAE_0145g00150</name>
</gene>
<reference evidence="2 3" key="1">
    <citation type="submission" date="2017-12" db="EMBL/GenBank/DDBJ databases">
        <title>Comparative genomics of Botrytis spp.</title>
        <authorList>
            <person name="Valero-Jimenez C.A."/>
            <person name="Tapia P."/>
            <person name="Veloso J."/>
            <person name="Silva-Moreno E."/>
            <person name="Staats M."/>
            <person name="Valdes J.H."/>
            <person name="Van Kan J.A.L."/>
        </authorList>
    </citation>
    <scope>NUCLEOTIDE SEQUENCE [LARGE SCALE GENOMIC DNA]</scope>
    <source>
        <strain evidence="2 3">Bp0003</strain>
    </source>
</reference>
<organism evidence="2 3">
    <name type="scientific">Botrytis paeoniae</name>
    <dbReference type="NCBI Taxonomy" id="278948"/>
    <lineage>
        <taxon>Eukaryota</taxon>
        <taxon>Fungi</taxon>
        <taxon>Dikarya</taxon>
        <taxon>Ascomycota</taxon>
        <taxon>Pezizomycotina</taxon>
        <taxon>Leotiomycetes</taxon>
        <taxon>Helotiales</taxon>
        <taxon>Sclerotiniaceae</taxon>
        <taxon>Botrytis</taxon>
    </lineage>
</organism>
<name>A0A4Z1FEM9_9HELO</name>
<dbReference type="AlphaFoldDB" id="A0A4Z1FEM9"/>
<sequence>MNSDMTYENISNKLKMGILMERIAEASADEPRAGTVFSIVLSMISMAVLAICMSKSIHPIEKAARFARY</sequence>
<keyword evidence="1" id="KW-0812">Transmembrane</keyword>
<evidence type="ECO:0000313" key="3">
    <source>
        <dbReference type="Proteomes" id="UP000297910"/>
    </source>
</evidence>
<proteinExistence type="predicted"/>
<keyword evidence="1" id="KW-0472">Membrane</keyword>
<comment type="caution">
    <text evidence="2">The sequence shown here is derived from an EMBL/GenBank/DDBJ whole genome shotgun (WGS) entry which is preliminary data.</text>
</comment>